<dbReference type="PANTHER" id="PTHR43045">
    <property type="entry name" value="SHIKIMATE TRANSPORTER"/>
    <property type="match status" value="1"/>
</dbReference>
<feature type="transmembrane region" description="Helical" evidence="7">
    <location>
        <begin position="253"/>
        <end position="274"/>
    </location>
</feature>
<evidence type="ECO:0000259" key="8">
    <source>
        <dbReference type="PROSITE" id="PS50850"/>
    </source>
</evidence>
<proteinExistence type="predicted"/>
<feature type="transmembrane region" description="Helical" evidence="7">
    <location>
        <begin position="126"/>
        <end position="152"/>
    </location>
</feature>
<evidence type="ECO:0000256" key="2">
    <source>
        <dbReference type="ARBA" id="ARBA00022448"/>
    </source>
</evidence>
<dbReference type="Proteomes" id="UP001241472">
    <property type="component" value="Unassembled WGS sequence"/>
</dbReference>
<keyword evidence="10" id="KW-1185">Reference proteome</keyword>
<evidence type="ECO:0000256" key="5">
    <source>
        <dbReference type="ARBA" id="ARBA00022989"/>
    </source>
</evidence>
<feature type="transmembrane region" description="Helical" evidence="7">
    <location>
        <begin position="319"/>
        <end position="338"/>
    </location>
</feature>
<evidence type="ECO:0000256" key="6">
    <source>
        <dbReference type="ARBA" id="ARBA00023136"/>
    </source>
</evidence>
<feature type="transmembrane region" description="Helical" evidence="7">
    <location>
        <begin position="164"/>
        <end position="187"/>
    </location>
</feature>
<keyword evidence="2" id="KW-0813">Transport</keyword>
<sequence length="434" mass="46605">MTQMDSPVSSAAEPLEPVAKNSPAQVLTASVVGTTIEFFDFYVYATAAVLVFPALFFPGSDPTSALLASFATFSIAFFARPLGAIVFGHYGDRVGRKTTLVAALLTMGISTVVIGLLPTYEQIGVLAPLLLAICRFGQGFGLGGEWGGAVLLATENAPPGKKTWYGMFPQLGAPLGLFLSSGVFWVLLHFMSQESLLSWGWRVPFIASILLIGIGLWVRLSITETPAFQKAIDSHERVEVPVAELFRKHKRSLVLGTFVALATFVLFYIGSAYLLSYNVKVIGMPFLEALEVQLLGSVVFGLAIPVIGKLGDRYGRREMLILTTVLIGLFSFILPVLMTSGPNMIFLFVTIAMVLMGMTYGLIGTALAAPFPTAVRYTGSSITFNFAGIFGASLAPYIATYLQANYGMTYVGFYLGFAAVVTLACIFLSGKDEV</sequence>
<dbReference type="InterPro" id="IPR020846">
    <property type="entry name" value="MFS_dom"/>
</dbReference>
<evidence type="ECO:0000256" key="1">
    <source>
        <dbReference type="ARBA" id="ARBA00004651"/>
    </source>
</evidence>
<protein>
    <submittedName>
        <fullName evidence="9">Metabolite-proton symporter</fullName>
    </submittedName>
</protein>
<dbReference type="Gene3D" id="1.20.1250.20">
    <property type="entry name" value="MFS general substrate transporter like domains"/>
    <property type="match status" value="2"/>
</dbReference>
<dbReference type="InterPro" id="IPR011701">
    <property type="entry name" value="MFS"/>
</dbReference>
<comment type="subcellular location">
    <subcellularLocation>
        <location evidence="1">Cell membrane</location>
        <topology evidence="1">Multi-pass membrane protein</topology>
    </subcellularLocation>
</comment>
<dbReference type="PROSITE" id="PS50850">
    <property type="entry name" value="MFS"/>
    <property type="match status" value="1"/>
</dbReference>
<keyword evidence="4 7" id="KW-0812">Transmembrane</keyword>
<name>A0ABT9PQU9_9HYPH</name>
<reference evidence="9 10" key="1">
    <citation type="submission" date="2023-07" db="EMBL/GenBank/DDBJ databases">
        <title>Sorghum-associated microbial communities from plants grown in Nebraska, USA.</title>
        <authorList>
            <person name="Schachtman D."/>
        </authorList>
    </citation>
    <scope>NUCLEOTIDE SEQUENCE [LARGE SCALE GENOMIC DNA]</scope>
    <source>
        <strain evidence="9 10">DS1307</strain>
    </source>
</reference>
<dbReference type="RefSeq" id="WP_306832955.1">
    <property type="nucleotide sequence ID" value="NZ_JAUSRF010000004.1"/>
</dbReference>
<dbReference type="CDD" id="cd17369">
    <property type="entry name" value="MFS_ShiA_like"/>
    <property type="match status" value="1"/>
</dbReference>
<evidence type="ECO:0000313" key="10">
    <source>
        <dbReference type="Proteomes" id="UP001241472"/>
    </source>
</evidence>
<dbReference type="SUPFAM" id="SSF103473">
    <property type="entry name" value="MFS general substrate transporter"/>
    <property type="match status" value="1"/>
</dbReference>
<feature type="transmembrane region" description="Helical" evidence="7">
    <location>
        <begin position="41"/>
        <end position="59"/>
    </location>
</feature>
<feature type="transmembrane region" description="Helical" evidence="7">
    <location>
        <begin position="286"/>
        <end position="307"/>
    </location>
</feature>
<dbReference type="Pfam" id="PF07690">
    <property type="entry name" value="MFS_1"/>
    <property type="match status" value="1"/>
</dbReference>
<feature type="transmembrane region" description="Helical" evidence="7">
    <location>
        <begin position="199"/>
        <end position="220"/>
    </location>
</feature>
<evidence type="ECO:0000256" key="3">
    <source>
        <dbReference type="ARBA" id="ARBA00022475"/>
    </source>
</evidence>
<feature type="transmembrane region" description="Helical" evidence="7">
    <location>
        <begin position="344"/>
        <end position="369"/>
    </location>
</feature>
<keyword evidence="5 7" id="KW-1133">Transmembrane helix</keyword>
<evidence type="ECO:0000256" key="4">
    <source>
        <dbReference type="ARBA" id="ARBA00022692"/>
    </source>
</evidence>
<evidence type="ECO:0000256" key="7">
    <source>
        <dbReference type="SAM" id="Phobius"/>
    </source>
</evidence>
<keyword evidence="6 7" id="KW-0472">Membrane</keyword>
<comment type="caution">
    <text evidence="9">The sequence shown here is derived from an EMBL/GenBank/DDBJ whole genome shotgun (WGS) entry which is preliminary data.</text>
</comment>
<dbReference type="PANTHER" id="PTHR43045:SF2">
    <property type="entry name" value="INNER MEMBRANE METABOLITE TRANSPORT PROTEIN YHJE"/>
    <property type="match status" value="1"/>
</dbReference>
<dbReference type="EMBL" id="JAUSRF010000004">
    <property type="protein sequence ID" value="MDP9836835.1"/>
    <property type="molecule type" value="Genomic_DNA"/>
</dbReference>
<organism evidence="9 10">
    <name type="scientific">Neorhizobium huautlense</name>
    <dbReference type="NCBI Taxonomy" id="67774"/>
    <lineage>
        <taxon>Bacteria</taxon>
        <taxon>Pseudomonadati</taxon>
        <taxon>Pseudomonadota</taxon>
        <taxon>Alphaproteobacteria</taxon>
        <taxon>Hyphomicrobiales</taxon>
        <taxon>Rhizobiaceae</taxon>
        <taxon>Rhizobium/Agrobacterium group</taxon>
        <taxon>Neorhizobium</taxon>
    </lineage>
</organism>
<accession>A0ABT9PQU9</accession>
<feature type="transmembrane region" description="Helical" evidence="7">
    <location>
        <begin position="100"/>
        <end position="120"/>
    </location>
</feature>
<feature type="transmembrane region" description="Helical" evidence="7">
    <location>
        <begin position="65"/>
        <end position="88"/>
    </location>
</feature>
<feature type="transmembrane region" description="Helical" evidence="7">
    <location>
        <begin position="381"/>
        <end position="399"/>
    </location>
</feature>
<keyword evidence="3" id="KW-1003">Cell membrane</keyword>
<dbReference type="InterPro" id="IPR036259">
    <property type="entry name" value="MFS_trans_sf"/>
</dbReference>
<feature type="transmembrane region" description="Helical" evidence="7">
    <location>
        <begin position="411"/>
        <end position="430"/>
    </location>
</feature>
<gene>
    <name evidence="9" type="ORF">J2T09_001580</name>
</gene>
<evidence type="ECO:0000313" key="9">
    <source>
        <dbReference type="EMBL" id="MDP9836835.1"/>
    </source>
</evidence>
<feature type="domain" description="Major facilitator superfamily (MFS) profile" evidence="8">
    <location>
        <begin position="26"/>
        <end position="434"/>
    </location>
</feature>